<organism evidence="7 8">
    <name type="scientific">Desulforamulus putei DSM 12395</name>
    <dbReference type="NCBI Taxonomy" id="1121429"/>
    <lineage>
        <taxon>Bacteria</taxon>
        <taxon>Bacillati</taxon>
        <taxon>Bacillota</taxon>
        <taxon>Clostridia</taxon>
        <taxon>Eubacteriales</taxon>
        <taxon>Peptococcaceae</taxon>
        <taxon>Desulforamulus</taxon>
    </lineage>
</organism>
<dbReference type="GO" id="GO:0046872">
    <property type="term" value="F:metal ion binding"/>
    <property type="evidence" value="ECO:0007669"/>
    <property type="project" value="UniProtKB-KW"/>
</dbReference>
<dbReference type="AlphaFoldDB" id="A0A1M4SP37"/>
<dbReference type="PROSITE" id="PS00645">
    <property type="entry name" value="COMPLEX1_51K_2"/>
    <property type="match status" value="1"/>
</dbReference>
<dbReference type="Pfam" id="PF10589">
    <property type="entry name" value="NADH_4Fe-4S"/>
    <property type="match status" value="1"/>
</dbReference>
<dbReference type="RefSeq" id="WP_073234253.1">
    <property type="nucleotide sequence ID" value="NZ_FQUY01000001.1"/>
</dbReference>
<dbReference type="EMBL" id="FQUY01000001">
    <property type="protein sequence ID" value="SHE33990.1"/>
    <property type="molecule type" value="Genomic_DNA"/>
</dbReference>
<keyword evidence="4" id="KW-0408">Iron</keyword>
<dbReference type="InterPro" id="IPR011538">
    <property type="entry name" value="Nuo51_FMN-bd"/>
</dbReference>
<proteinExistence type="inferred from homology"/>
<dbReference type="GO" id="GO:0008137">
    <property type="term" value="F:NADH dehydrogenase (ubiquinone) activity"/>
    <property type="evidence" value="ECO:0007669"/>
    <property type="project" value="InterPro"/>
</dbReference>
<dbReference type="Pfam" id="PF01512">
    <property type="entry name" value="Complex1_51K"/>
    <property type="match status" value="1"/>
</dbReference>
<gene>
    <name evidence="7" type="ORF">SAMN02745133_00189</name>
</gene>
<dbReference type="SUPFAM" id="SSF140490">
    <property type="entry name" value="Nqo1C-terminal domain-like"/>
    <property type="match status" value="1"/>
</dbReference>
<dbReference type="InterPro" id="IPR017896">
    <property type="entry name" value="4Fe4S_Fe-S-bd"/>
</dbReference>
<dbReference type="CDD" id="cd02980">
    <property type="entry name" value="TRX_Fd_family"/>
    <property type="match status" value="1"/>
</dbReference>
<name>A0A1M4SP37_9FIRM</name>
<dbReference type="FunFam" id="3.40.50.11540:FF:000001">
    <property type="entry name" value="NADH dehydrogenase [ubiquinone] flavoprotein 1, mitochondrial"/>
    <property type="match status" value="1"/>
</dbReference>
<dbReference type="GO" id="GO:0051539">
    <property type="term" value="F:4 iron, 4 sulfur cluster binding"/>
    <property type="evidence" value="ECO:0007669"/>
    <property type="project" value="UniProtKB-KW"/>
</dbReference>
<dbReference type="Pfam" id="PF13237">
    <property type="entry name" value="Fer4_10"/>
    <property type="match status" value="1"/>
</dbReference>
<evidence type="ECO:0000256" key="2">
    <source>
        <dbReference type="ARBA" id="ARBA00022485"/>
    </source>
</evidence>
<dbReference type="PROSITE" id="PS51379">
    <property type="entry name" value="4FE4S_FER_2"/>
    <property type="match status" value="2"/>
</dbReference>
<evidence type="ECO:0000256" key="5">
    <source>
        <dbReference type="ARBA" id="ARBA00023014"/>
    </source>
</evidence>
<feature type="domain" description="4Fe-4S ferredoxin-type" evidence="6">
    <location>
        <begin position="599"/>
        <end position="626"/>
    </location>
</feature>
<dbReference type="Gene3D" id="3.10.20.600">
    <property type="match status" value="1"/>
</dbReference>
<dbReference type="PROSITE" id="PS00198">
    <property type="entry name" value="4FE4S_FER_1"/>
    <property type="match status" value="1"/>
</dbReference>
<dbReference type="PANTHER" id="PTHR43578">
    <property type="entry name" value="NADH-QUINONE OXIDOREDUCTASE SUBUNIT F"/>
    <property type="match status" value="1"/>
</dbReference>
<dbReference type="Gene3D" id="3.30.70.20">
    <property type="match status" value="1"/>
</dbReference>
<dbReference type="GO" id="GO:0010181">
    <property type="term" value="F:FMN binding"/>
    <property type="evidence" value="ECO:0007669"/>
    <property type="project" value="InterPro"/>
</dbReference>
<dbReference type="SUPFAM" id="SSF142019">
    <property type="entry name" value="Nqo1 FMN-binding domain-like"/>
    <property type="match status" value="1"/>
</dbReference>
<dbReference type="InterPro" id="IPR037207">
    <property type="entry name" value="Nuop51_4Fe4S-bd_sf"/>
</dbReference>
<sequence length="626" mass="67309">MLKSREDLLKLQQKAKAALADQKMRILVCAGTGCVANGSLKVYESLKNLIAEKGLLAEVDLVKEVSHEGIGVSISGCHGFCQMGPLVRFEPSGLLYCKVQQEDCAEIVETTIVNNGIVNRLLYVDPNTGEKVKTQDEIPFYKRQVRVTLKECGRIDPDNINDYIAHGGYQAIAKILTGMKPEEVIKEVSDSGLRGRGGGGFPTGRKWSFAAAQPGPKKYVICNGDEGDPGAFMDRSVMEGNPHSVLEGMMIAGFAIGADEGYIYARAEYPLAIKRMRKAIADAEALGLLGRNVLGTDFNFKIHIKEGAGAFVCGEETALIASIEGERGMPRPRPPFPAVKGLWGCPTVINNVETLANLPAIIMNGAAWFKGFGTPGSAGTKTFALAGQIQNTGLVEVPMGMTLREIVFDIGGGLREGKKYKSVQIGGPSGGCLTEEKLDLPLDYDELMKVGAMIGSGGLVVMGDDTCMVETAKFFMGFVQNESCGKCVPCREGTKQMLALLTKITEGKGTEEDLALLEELAQNVKDGSLCGLGKTAPNPVLTTLRYFRDEYIAHVRDKKCPAGACQALKEYYIDPEKCKGCTVCARVCPAGAITGDKKQPHVINVELCLKCGACMEKCKFGAIMIR</sequence>
<dbReference type="Gene3D" id="3.40.50.11540">
    <property type="entry name" value="NADH-ubiquinone oxidoreductase 51kDa subunit"/>
    <property type="match status" value="1"/>
</dbReference>
<evidence type="ECO:0000313" key="8">
    <source>
        <dbReference type="Proteomes" id="UP000184148"/>
    </source>
</evidence>
<evidence type="ECO:0000256" key="1">
    <source>
        <dbReference type="ARBA" id="ARBA00007523"/>
    </source>
</evidence>
<dbReference type="PANTHER" id="PTHR43578:SF3">
    <property type="entry name" value="NADH-QUINONE OXIDOREDUCTASE SUBUNIT F"/>
    <property type="match status" value="1"/>
</dbReference>
<dbReference type="Proteomes" id="UP000184148">
    <property type="component" value="Unassembled WGS sequence"/>
</dbReference>
<dbReference type="InterPro" id="IPR001949">
    <property type="entry name" value="NADH-UbQ_OxRdtase_51kDa_CS"/>
</dbReference>
<dbReference type="InterPro" id="IPR037225">
    <property type="entry name" value="Nuo51_FMN-bd_sf"/>
</dbReference>
<keyword evidence="8" id="KW-1185">Reference proteome</keyword>
<evidence type="ECO:0000313" key="7">
    <source>
        <dbReference type="EMBL" id="SHE33990.1"/>
    </source>
</evidence>
<keyword evidence="5" id="KW-0411">Iron-sulfur</keyword>
<evidence type="ECO:0000256" key="4">
    <source>
        <dbReference type="ARBA" id="ARBA00023004"/>
    </source>
</evidence>
<dbReference type="InterPro" id="IPR036249">
    <property type="entry name" value="Thioredoxin-like_sf"/>
</dbReference>
<dbReference type="OrthoDB" id="9761899at2"/>
<feature type="domain" description="4Fe-4S ferredoxin-type" evidence="6">
    <location>
        <begin position="569"/>
        <end position="598"/>
    </location>
</feature>
<comment type="similarity">
    <text evidence="1">Belongs to the complex I 51 kDa subunit family.</text>
</comment>
<dbReference type="Gene3D" id="1.20.1440.230">
    <property type="entry name" value="NADH-ubiquinone oxidoreductase 51kDa subunit, iron-sulphur binding domain"/>
    <property type="match status" value="1"/>
</dbReference>
<evidence type="ECO:0000256" key="3">
    <source>
        <dbReference type="ARBA" id="ARBA00022723"/>
    </source>
</evidence>
<keyword evidence="2" id="KW-0004">4Fe-4S</keyword>
<dbReference type="SUPFAM" id="SSF52833">
    <property type="entry name" value="Thioredoxin-like"/>
    <property type="match status" value="1"/>
</dbReference>
<dbReference type="SUPFAM" id="SSF142984">
    <property type="entry name" value="Nqo1 middle domain-like"/>
    <property type="match status" value="1"/>
</dbReference>
<keyword evidence="3" id="KW-0479">Metal-binding</keyword>
<dbReference type="SUPFAM" id="SSF54862">
    <property type="entry name" value="4Fe-4S ferredoxins"/>
    <property type="match status" value="1"/>
</dbReference>
<accession>A0A1M4SP37</accession>
<reference evidence="8" key="1">
    <citation type="submission" date="2016-11" db="EMBL/GenBank/DDBJ databases">
        <authorList>
            <person name="Varghese N."/>
            <person name="Submissions S."/>
        </authorList>
    </citation>
    <scope>NUCLEOTIDE SEQUENCE [LARGE SCALE GENOMIC DNA]</scope>
    <source>
        <strain evidence="8">DSM 12395</strain>
    </source>
</reference>
<dbReference type="SMART" id="SM00928">
    <property type="entry name" value="NADH_4Fe-4S"/>
    <property type="match status" value="1"/>
</dbReference>
<dbReference type="InterPro" id="IPR017900">
    <property type="entry name" value="4Fe4S_Fe_S_CS"/>
</dbReference>
<dbReference type="Gene3D" id="6.10.250.1450">
    <property type="match status" value="1"/>
</dbReference>
<protein>
    <submittedName>
        <fullName evidence="7">NADH-quinone oxidoreductase subunit F</fullName>
    </submittedName>
</protein>
<dbReference type="STRING" id="1121429.SAMN02745133_00189"/>
<evidence type="ECO:0000259" key="6">
    <source>
        <dbReference type="PROSITE" id="PS51379"/>
    </source>
</evidence>
<dbReference type="FunFam" id="1.20.1440.230:FF:000001">
    <property type="entry name" value="Mitochondrial NADH dehydrogenase flavoprotein 1"/>
    <property type="match status" value="1"/>
</dbReference>
<dbReference type="Gene3D" id="3.40.30.10">
    <property type="entry name" value="Glutaredoxin"/>
    <property type="match status" value="1"/>
</dbReference>
<dbReference type="InterPro" id="IPR019575">
    <property type="entry name" value="Nuop51_4Fe4S-bd"/>
</dbReference>